<evidence type="ECO:0000313" key="1">
    <source>
        <dbReference type="EMBL" id="KAJ7524016.1"/>
    </source>
</evidence>
<dbReference type="Proteomes" id="UP001162992">
    <property type="component" value="Chromosome 18"/>
</dbReference>
<name>A0ACC2B2M8_DIPCM</name>
<evidence type="ECO:0000313" key="2">
    <source>
        <dbReference type="Proteomes" id="UP001162992"/>
    </source>
</evidence>
<keyword evidence="2" id="KW-1185">Reference proteome</keyword>
<sequence length="633" mass="72081">MDGLVVMGTGTSPSQKTLSFGRGLTIKSPGFGKLSSLGIAVDSISLSPLSSAIRCTGCENKSFRPSTDAICFCSHPEEVKLEAGKGLVGNREERRKKTSNIRRKSVHLPAAVINPSNTITFAEDQINLENATATLEQIFRESFATILESPYEKPSCEPYIHASQYVIRKENNAASSEQILTPQNRDLHSWHDNWKESNHEPVSDKSEELFADLNHPLSPKNEMVTRVRNRRKGGRKLNLVSRIALQKTRLEKIVKPAGRERITRPRFSGVEKSDLWSDEADQLVKMYGKPLDMRAVNWFNLPHGRLTAQEEIRLSNLFKPLMRLQELALALKEHLGREPLDKEWSKAAKMDLQTLRRHLQLGRAARNKIIQQSQSAVFPNVEATFHSYLQSCHLSTGLQHNLRLVVHQANKYYKGEMSLSLFDLCQEGVRGLVRAIEKFNPNKGVRFCTYAVYWIRNGILRAQTRLGHFLRAPYNVALHRMNIKNASMDLTMKYEREPTPAEIMQQVGLGTKRYHNILKTSTRIGSLHERSRITGEERIHVVSDSDDAETQFLKSTAGAMLRFGMDDVLDSLKKNENLVIRQRYGLDGKGERSFSEIGMNLNLSREMVRKYEIRGILKLRSPHRLKYLRGFIL</sequence>
<comment type="caution">
    <text evidence="1">The sequence shown here is derived from an EMBL/GenBank/DDBJ whole genome shotgun (WGS) entry which is preliminary data.</text>
</comment>
<dbReference type="EMBL" id="CM055109">
    <property type="protein sequence ID" value="KAJ7524016.1"/>
    <property type="molecule type" value="Genomic_DNA"/>
</dbReference>
<gene>
    <name evidence="1" type="ORF">O6H91_18G073200</name>
</gene>
<reference evidence="2" key="1">
    <citation type="journal article" date="2024" name="Proc. Natl. Acad. Sci. U.S.A.">
        <title>Extraordinary preservation of gene collinearity over three hundred million years revealed in homosporous lycophytes.</title>
        <authorList>
            <person name="Li C."/>
            <person name="Wickell D."/>
            <person name="Kuo L.Y."/>
            <person name="Chen X."/>
            <person name="Nie B."/>
            <person name="Liao X."/>
            <person name="Peng D."/>
            <person name="Ji J."/>
            <person name="Jenkins J."/>
            <person name="Williams M."/>
            <person name="Shu S."/>
            <person name="Plott C."/>
            <person name="Barry K."/>
            <person name="Rajasekar S."/>
            <person name="Grimwood J."/>
            <person name="Han X."/>
            <person name="Sun S."/>
            <person name="Hou Z."/>
            <person name="He W."/>
            <person name="Dai G."/>
            <person name="Sun C."/>
            <person name="Schmutz J."/>
            <person name="Leebens-Mack J.H."/>
            <person name="Li F.W."/>
            <person name="Wang L."/>
        </authorList>
    </citation>
    <scope>NUCLEOTIDE SEQUENCE [LARGE SCALE GENOMIC DNA]</scope>
    <source>
        <strain evidence="2">cv. PW_Plant_1</strain>
    </source>
</reference>
<proteinExistence type="predicted"/>
<accession>A0ACC2B2M8</accession>
<protein>
    <submittedName>
        <fullName evidence="1">Uncharacterized protein</fullName>
    </submittedName>
</protein>
<organism evidence="1 2">
    <name type="scientific">Diphasiastrum complanatum</name>
    <name type="common">Issler's clubmoss</name>
    <name type="synonym">Lycopodium complanatum</name>
    <dbReference type="NCBI Taxonomy" id="34168"/>
    <lineage>
        <taxon>Eukaryota</taxon>
        <taxon>Viridiplantae</taxon>
        <taxon>Streptophyta</taxon>
        <taxon>Embryophyta</taxon>
        <taxon>Tracheophyta</taxon>
        <taxon>Lycopodiopsida</taxon>
        <taxon>Lycopodiales</taxon>
        <taxon>Lycopodiaceae</taxon>
        <taxon>Lycopodioideae</taxon>
        <taxon>Diphasiastrum</taxon>
    </lineage>
</organism>